<dbReference type="SUPFAM" id="SSF81296">
    <property type="entry name" value="E set domains"/>
    <property type="match status" value="1"/>
</dbReference>
<dbReference type="Pfam" id="PF02927">
    <property type="entry name" value="CelD_N"/>
    <property type="match status" value="1"/>
</dbReference>
<dbReference type="GO" id="GO:0008810">
    <property type="term" value="F:cellulase activity"/>
    <property type="evidence" value="ECO:0007669"/>
    <property type="project" value="InterPro"/>
</dbReference>
<evidence type="ECO:0000256" key="3">
    <source>
        <dbReference type="ARBA" id="ARBA00023326"/>
    </source>
</evidence>
<dbReference type="InterPro" id="IPR013783">
    <property type="entry name" value="Ig-like_fold"/>
</dbReference>
<evidence type="ECO:0000259" key="6">
    <source>
        <dbReference type="Pfam" id="PF02927"/>
    </source>
</evidence>
<evidence type="ECO:0000256" key="1">
    <source>
        <dbReference type="ARBA" id="ARBA00007072"/>
    </source>
</evidence>
<dbReference type="InterPro" id="IPR004197">
    <property type="entry name" value="Cellulase_Ig-like"/>
</dbReference>
<gene>
    <name evidence="7" type="ORF">J421_4508</name>
</gene>
<keyword evidence="2" id="KW-0119">Carbohydrate metabolism</keyword>
<dbReference type="Pfam" id="PF00759">
    <property type="entry name" value="Glyco_hydro_9"/>
    <property type="match status" value="1"/>
</dbReference>
<dbReference type="Gene3D" id="2.60.40.10">
    <property type="entry name" value="Immunoglobulins"/>
    <property type="match status" value="1"/>
</dbReference>
<proteinExistence type="inferred from homology"/>
<dbReference type="EMBL" id="CP007128">
    <property type="protein sequence ID" value="AHG92045.1"/>
    <property type="molecule type" value="Genomic_DNA"/>
</dbReference>
<evidence type="ECO:0000256" key="4">
    <source>
        <dbReference type="SAM" id="SignalP"/>
    </source>
</evidence>
<dbReference type="InterPro" id="IPR012341">
    <property type="entry name" value="6hp_glycosidase-like_sf"/>
</dbReference>
<dbReference type="PATRIC" id="fig|861299.3.peg.4563"/>
<dbReference type="AlphaFoldDB" id="W0RNW2"/>
<feature type="domain" description="Cellulase Ig-like" evidence="6">
    <location>
        <begin position="277"/>
        <end position="358"/>
    </location>
</feature>
<protein>
    <submittedName>
        <fullName evidence="7">Glycoside hydrolase family 9</fullName>
    </submittedName>
</protein>
<keyword evidence="3" id="KW-0624">Polysaccharide degradation</keyword>
<dbReference type="InterPro" id="IPR014756">
    <property type="entry name" value="Ig_E-set"/>
</dbReference>
<dbReference type="KEGG" id="gba:J421_4508"/>
<name>W0RNW2_9BACT</name>
<keyword evidence="7" id="KW-0378">Hydrolase</keyword>
<dbReference type="Proteomes" id="UP000019151">
    <property type="component" value="Chromosome"/>
</dbReference>
<evidence type="ECO:0000259" key="5">
    <source>
        <dbReference type="Pfam" id="PF00759"/>
    </source>
</evidence>
<dbReference type="HOGENOM" id="CLU_340062_0_0_0"/>
<reference evidence="7 8" key="1">
    <citation type="journal article" date="2014" name="Genome Announc.">
        <title>Genome Sequence and Methylome of Soil Bacterium Gemmatirosa kalamazoonensis KBS708T, a Member of the Rarely Cultivated Gemmatimonadetes Phylum.</title>
        <authorList>
            <person name="Debruyn J.M."/>
            <person name="Radosevich M."/>
            <person name="Wommack K.E."/>
            <person name="Polson S.W."/>
            <person name="Hauser L.J."/>
            <person name="Fawaz M.N."/>
            <person name="Korlach J."/>
            <person name="Tsai Y.C."/>
        </authorList>
    </citation>
    <scope>NUCLEOTIDE SEQUENCE [LARGE SCALE GENOMIC DNA]</scope>
    <source>
        <strain evidence="7 8">KBS708</strain>
    </source>
</reference>
<evidence type="ECO:0000256" key="2">
    <source>
        <dbReference type="ARBA" id="ARBA00023277"/>
    </source>
</evidence>
<accession>W0RNW2</accession>
<dbReference type="Gene3D" id="1.50.10.10">
    <property type="match status" value="1"/>
</dbReference>
<dbReference type="eggNOG" id="COG3291">
    <property type="taxonomic scope" value="Bacteria"/>
</dbReference>
<feature type="chain" id="PRO_5004795217" evidence="4">
    <location>
        <begin position="24"/>
        <end position="843"/>
    </location>
</feature>
<evidence type="ECO:0000313" key="8">
    <source>
        <dbReference type="Proteomes" id="UP000019151"/>
    </source>
</evidence>
<dbReference type="InParanoid" id="W0RNW2"/>
<dbReference type="SUPFAM" id="SSF48208">
    <property type="entry name" value="Six-hairpin glycosidases"/>
    <property type="match status" value="1"/>
</dbReference>
<feature type="signal peptide" evidence="4">
    <location>
        <begin position="1"/>
        <end position="23"/>
    </location>
</feature>
<dbReference type="InterPro" id="IPR001701">
    <property type="entry name" value="Glyco_hydro_9"/>
</dbReference>
<organism evidence="7 8">
    <name type="scientific">Gemmatirosa kalamazoonensis</name>
    <dbReference type="NCBI Taxonomy" id="861299"/>
    <lineage>
        <taxon>Bacteria</taxon>
        <taxon>Pseudomonadati</taxon>
        <taxon>Gemmatimonadota</taxon>
        <taxon>Gemmatimonadia</taxon>
        <taxon>Gemmatimonadales</taxon>
        <taxon>Gemmatimonadaceae</taxon>
        <taxon>Gemmatirosa</taxon>
    </lineage>
</organism>
<keyword evidence="4" id="KW-0732">Signal</keyword>
<evidence type="ECO:0000313" key="7">
    <source>
        <dbReference type="EMBL" id="AHG92045.1"/>
    </source>
</evidence>
<keyword evidence="8" id="KW-1185">Reference proteome</keyword>
<dbReference type="RefSeq" id="WP_025413475.1">
    <property type="nucleotide sequence ID" value="NZ_CP007128.1"/>
</dbReference>
<dbReference type="STRING" id="861299.J421_4508"/>
<dbReference type="GO" id="GO:0000272">
    <property type="term" value="P:polysaccharide catabolic process"/>
    <property type="evidence" value="ECO:0007669"/>
    <property type="project" value="UniProtKB-KW"/>
</dbReference>
<sequence>MTIRTYPRGFVLIMAWLVPAALAAQQPLRVDSLGVLRGRGADVLVFNDYYGQFGDEKISGVELIHHGVRTATNGDVRLSPTPEQWDPTPRLVGRDVDRASGRVTARLSYPAYDFSYRVEASPSGDGVLVRVLLDAPLPERLVGRAGLNIEFLPSAYFGKTYLADGAPGLFPRRESGAVERAPAPLGNAVGGPTSVPGLEASAMASGHTLVLAPEDAERRVTITARGGATVALYDGRNKAQNGWFVVRTLLPAGRTGAVVEWLLIPNRIPGWTRPPVIAHSQVGYLPDAPKVAVIETDPNDAARPVARLLRVEADGRLTPRVARAPVRWGRYLRYDYARFDFSSEKEPGVYVIEYGAARSEPFRIARDVYADVWQPSLDTYLAVQMDHVLVNDRYRVWHGAPHLDDARQAPTSYVHFDLYAQGPTTDTKYAPGEHIPGLNVGGWHDAGDFDLRTQSQYATVLALVQARETFGVDWDQTTVDERRRWVDLRHPDGVPDVVQQIEHGTLALLAQYRAVGHAIPGIVEPTLGQYTHLGDAVTMTDNLVWDPRLDSLAVDSARWRSGTSDDRMAFTSKNTPLDYGAIAALAAASRVLRARDAALADECLRTATRVWDEEHARETPIVFRAGNTTGGPLEAEELKAAVELLITTRDAKYARRLDAMWPTIESRFDGYAELAVRAMPLMDASWRERVERAVRAYRTRLDAASAQNPFGVPITTGGWAGSGAVLGFAMRNAVLHEAFPEIIGAEHVLRAVDFLLGAHPASSTSLVSGVGAHSKTVAYGNNRADYSFIPGGVVPGVLIVKPDFPELKEDWPFLWYEGEYVIPEAAMFVYVANAAQRLYRSTP</sequence>
<dbReference type="CDD" id="cd02850">
    <property type="entry name" value="E_set_Cellulase_N"/>
    <property type="match status" value="1"/>
</dbReference>
<feature type="domain" description="Glycoside hydrolase family 9" evidence="5">
    <location>
        <begin position="369"/>
        <end position="774"/>
    </location>
</feature>
<comment type="similarity">
    <text evidence="1">Belongs to the glycosyl hydrolase 9 (cellulase E) family.</text>
</comment>
<dbReference type="InterPro" id="IPR008928">
    <property type="entry name" value="6-hairpin_glycosidase_sf"/>
</dbReference>